<feature type="domain" description="SpaA-like prealbumin fold" evidence="4">
    <location>
        <begin position="961"/>
        <end position="1073"/>
    </location>
</feature>
<dbReference type="Pfam" id="PF24514">
    <property type="entry name" value="SpaA_4"/>
    <property type="match status" value="2"/>
</dbReference>
<evidence type="ECO:0000259" key="3">
    <source>
        <dbReference type="Pfam" id="PF20674"/>
    </source>
</evidence>
<feature type="domain" description="SpaA-like prealbumin fold" evidence="3">
    <location>
        <begin position="385"/>
        <end position="478"/>
    </location>
</feature>
<feature type="domain" description="SpaA-like prealbumin fold" evidence="3">
    <location>
        <begin position="626"/>
        <end position="717"/>
    </location>
</feature>
<evidence type="ECO:0000256" key="2">
    <source>
        <dbReference type="SAM" id="SignalP"/>
    </source>
</evidence>
<evidence type="ECO:0008006" key="7">
    <source>
        <dbReference type="Google" id="ProtNLM"/>
    </source>
</evidence>
<feature type="domain" description="SpaA-like prealbumin fold" evidence="3">
    <location>
        <begin position="747"/>
        <end position="837"/>
    </location>
</feature>
<dbReference type="InterPro" id="IPR055371">
    <property type="entry name" value="SpaA_PFL_dom_4"/>
</dbReference>
<feature type="domain" description="SpaA-like prealbumin fold" evidence="3">
    <location>
        <begin position="863"/>
        <end position="955"/>
    </location>
</feature>
<dbReference type="Pfam" id="PF20674">
    <property type="entry name" value="SpaA_3"/>
    <property type="match status" value="10"/>
</dbReference>
<sequence length="2389" mass="229328">MQSRTRNEAGGMARLGGVLKGLLAATALWLIAMPGAQAATAACTPQSGYNSCVTFTHSGSAQTFTVPAGVSSVRVTMWGAGGGGSTAAGGNSANGGAGGFADGTVSVTPGTAMAVTVGQGGQNGGTGATYGRGGGGGNGANAGVAGSSGGGMSALWNGGTEFSAAAARLIAGGGGGSAFWTDVGSPVPGGGGGTNGGSSTGTGGRGGTQAAGGARGTPSAGTVAATCPAGTDGSALQGGTGCSAVGGTPLQYEGGGGGGGGWFGGGGGMAQCSNTPNPVSVGCSYNGPGGGGSGFIGTGVTGGVITAGADGSYSAASNPANQGNTLYQGGVGVGGARASLTGSTGGNGLVVIQFNVVRLQLAKAWSAGSNTGDVASIGASTGGTNFFGASNTSAFTSTASTAASSSVVGVNIGNVITLPAETLTTGTLANYNTVLSCTVNSGTMASTLSGTNGQVSNTLTIALGDIGKDIVCTYTNTRKTATLQLAKSWNPISVTGNVANIGATTGGAANTAAFSSTAPTANTSATVTVAAGNTITFPAETMNGGVLPNYTTVLSCTAGGGATANSLSGTNGQATNTLTIGAGDAGKAIVCTYTNTPKTSTLQLVKSWGANSLTGNVASIPASTGGTNNTTAFTATAPTGANSGTAVTVATGNTITLPAETMSPGTLANYNTVLACTAGGGATANALSGTNGQNSNTLLVGAGDAGKAIVCTYTNTPKTATLQIAKAWGANSIAGNVASLGASTGGANNTAAFTATAPTGANSGAAVTVVAGNTITFPAETMPTGTLANYNTVLACTAGGGATANTLSGTNGQVTNTLLIGPADAGKAILCTYTNTPKTATLQLTKSWGAGAISGNVASIGASTGGASNTTAFTATAPTAGNSSTVNVVAGNTITLPAETMPTGSLASYNTVLSCTAGGGATANALSGTNGQNSNTLLIGATDAGKAIVCTYTNTGKPATLTLAKRSLGGVAGFDFSGTNGVAAHTITTTVAGTAVNGPLQTLTATGTATTFTETYTPATGVPDYVITDVSCTGMGSGGTVTRGTAQNTNQFTLNAAATVAGSNIVCTVTNAKAPTVQLRKKWVNALVNDAFTLTASGTVHPNHNIGYAFNLQATANTPNETDTGGAQRVAVGDTVTLSETPFGTNAGSYTASAWSCTGGGSLSGNLLTLGNADAGLPIVCEITNTAKTATVTLAKTWSGAIVNDAVSVTGTGLTTLASVANTAAETDTGTAQAVPVGSVITLAESFTTGSAANYTSALSCTGTSGLSGNTLTVGAADTAIVCTYANTRKTAAVTLSKSWSGAIAGDKVNLTVSGSAAEVTGATAGTSTAPATTTNATATAASGATVTLAEAFTTGNAANYTTTLACTKVSDGSAVTVSGSGLSRSFTMPSDSAVNCAYTNTRRTATLQLSKAWSAGSTTGNVASIGATTGGANNTAAFTATAPTAGTSGTAVSVAAGDTLVFPAETMTTGTLANYTTVLSCTADAGATANALSGTNGQASNTLVVGAGDAGKAIVCTYTNTPKKATLQIAKAWGANSIAGNVASIGASAGGSSNTTAFTATAPTGANSGTAVTVQAGNTITLPAETMAPGTLANYTTVLACTAGGGATANALSGTNGQNSNTLLVGAGDAGKAIVCTYTNTPKTVTVQLRKAWSADSTNGDVASIGATSGGSSNTSAFTATAPTAGNSGTAVSMVVGGTLTLPAETMTTGSLANYSTVLACTADGGATTNALSGTNGQASNTLAIAAADAGKAIVCTYTNAKKTVTLQVRKAWGANSETGNVASIGATTGGTNNTAAFTATAPTAGNSGAAVVAAVGNTITLPAETMPTGALANYTTVLSCTADGGATANALSGTNGQNSNTLLIGAGDAGKAIVCTYSNNRLPTVQIRKQALGGTGTFAFSGTNGFGSDSINVSVSGSTVVGTIKTLTTANTQTVLTEVAASMPGGFAFSGATCTGLAGGATAAVDLVAGTVTLPAAGLTNGTAVVCTFTNTLAAIVSGRVFLDNGVGSGTANDGIVNGGEGPLSGVSVRLTNCGAAVYASALTDASGAYSLSVPAGTATGSAMCVEETNPGTRVSTGASVGSVALPSGSAVAAAGGTYTYTRTGTPDRIAFSWNGTGHANLNFGDVDNSAFATDGAKTGLPGSTVTYAHTFTAGTAGQVRFSVASETATPAITGWTTKVFADVGCTGSLQPGAAQLYPPSAAATPVAFAGKVCVIVQEFIPATAPLGSNNKATIRADFTYTNASPSLSGSFTLDDLTTVSGVALELKKEVRNITQSGTFGVNNQAKSGETLEYRITYTNNGDAPIRSMVVNDMTPGYTTFVSATTGTTPASLTGCVKTTPANAPPAGAVACTTVQPAGGTGAIDWRFTGTVEPGGTGFVLFQVKVD</sequence>
<feature type="domain" description="SpaA-like prealbumin fold" evidence="3">
    <location>
        <begin position="1426"/>
        <end position="1523"/>
    </location>
</feature>
<feature type="domain" description="SpaA-like prealbumin fold" evidence="4">
    <location>
        <begin position="1887"/>
        <end position="1994"/>
    </location>
</feature>
<organism evidence="5 6">
    <name type="scientific">Variovorax boronicumulans</name>
    <dbReference type="NCBI Taxonomy" id="436515"/>
    <lineage>
        <taxon>Bacteria</taxon>
        <taxon>Pseudomonadati</taxon>
        <taxon>Pseudomonadota</taxon>
        <taxon>Betaproteobacteria</taxon>
        <taxon>Burkholderiales</taxon>
        <taxon>Comamonadaceae</taxon>
        <taxon>Variovorax</taxon>
    </lineage>
</organism>
<feature type="region of interest" description="Disordered" evidence="1">
    <location>
        <begin position="184"/>
        <end position="218"/>
    </location>
</feature>
<feature type="domain" description="SpaA-like prealbumin fold" evidence="3">
    <location>
        <begin position="1665"/>
        <end position="1762"/>
    </location>
</feature>
<feature type="domain" description="SpaA-like prealbumin fold" evidence="3">
    <location>
        <begin position="1549"/>
        <end position="1643"/>
    </location>
</feature>
<feature type="signal peptide" evidence="2">
    <location>
        <begin position="1"/>
        <end position="38"/>
    </location>
</feature>
<evidence type="ECO:0000313" key="6">
    <source>
        <dbReference type="Proteomes" id="UP001244295"/>
    </source>
</evidence>
<comment type="caution">
    <text evidence="5">The sequence shown here is derived from an EMBL/GenBank/DDBJ whole genome shotgun (WGS) entry which is preliminary data.</text>
</comment>
<proteinExistence type="predicted"/>
<dbReference type="NCBIfam" id="TIGR01451">
    <property type="entry name" value="B_ant_repeat"/>
    <property type="match status" value="1"/>
</dbReference>
<dbReference type="RefSeq" id="WP_307637905.1">
    <property type="nucleotide sequence ID" value="NZ_JAUSRR010000009.1"/>
</dbReference>
<evidence type="ECO:0000313" key="5">
    <source>
        <dbReference type="EMBL" id="MDP9926027.1"/>
    </source>
</evidence>
<reference evidence="5" key="1">
    <citation type="submission" date="2023-07" db="EMBL/GenBank/DDBJ databases">
        <title>Sorghum-associated microbial communities from plants grown in Nebraska, USA.</title>
        <authorList>
            <person name="Schachtman D."/>
        </authorList>
    </citation>
    <scope>NUCLEOTIDE SEQUENCE</scope>
    <source>
        <strain evidence="5">DS2795</strain>
    </source>
</reference>
<evidence type="ECO:0000259" key="4">
    <source>
        <dbReference type="Pfam" id="PF24514"/>
    </source>
</evidence>
<accession>A0AAW8E4A4</accession>
<keyword evidence="2" id="KW-0732">Signal</keyword>
<dbReference type="InterPro" id="IPR047589">
    <property type="entry name" value="DUF11_rpt"/>
</dbReference>
<protein>
    <recommendedName>
        <fullName evidence="7">Ig-like domain-containing protein</fullName>
    </recommendedName>
</protein>
<feature type="domain" description="SpaA-like prealbumin fold" evidence="3">
    <location>
        <begin position="505"/>
        <end position="597"/>
    </location>
</feature>
<feature type="compositionally biased region" description="Gly residues" evidence="1">
    <location>
        <begin position="187"/>
        <end position="215"/>
    </location>
</feature>
<name>A0AAW8E4A4_9BURK</name>
<feature type="domain" description="SpaA-like prealbumin fold" evidence="3">
    <location>
        <begin position="1786"/>
        <end position="1882"/>
    </location>
</feature>
<evidence type="ECO:0000256" key="1">
    <source>
        <dbReference type="SAM" id="MobiDB-lite"/>
    </source>
</evidence>
<feature type="domain" description="SpaA-like prealbumin fold" evidence="3">
    <location>
        <begin position="1304"/>
        <end position="1403"/>
    </location>
</feature>
<dbReference type="InterPro" id="IPR048834">
    <property type="entry name" value="SpaA_pre-album"/>
</dbReference>
<dbReference type="EMBL" id="JAUSRR010000009">
    <property type="protein sequence ID" value="MDP9926027.1"/>
    <property type="molecule type" value="Genomic_DNA"/>
</dbReference>
<dbReference type="Proteomes" id="UP001244295">
    <property type="component" value="Unassembled WGS sequence"/>
</dbReference>
<gene>
    <name evidence="5" type="ORF">J2W25_005074</name>
</gene>
<feature type="chain" id="PRO_5043891571" description="Ig-like domain-containing protein" evidence="2">
    <location>
        <begin position="39"/>
        <end position="2389"/>
    </location>
</feature>